<name>F2DQ29_HORVV</name>
<feature type="region of interest" description="Disordered" evidence="1">
    <location>
        <begin position="1"/>
        <end position="31"/>
    </location>
</feature>
<dbReference type="AlphaFoldDB" id="F2DQ29"/>
<protein>
    <submittedName>
        <fullName evidence="2">Predicted protein</fullName>
    </submittedName>
</protein>
<proteinExistence type="evidence at transcript level"/>
<feature type="compositionally biased region" description="Basic and acidic residues" evidence="1">
    <location>
        <begin position="9"/>
        <end position="23"/>
    </location>
</feature>
<reference evidence="2" key="1">
    <citation type="journal article" date="2011" name="Plant Physiol.">
        <title>Comprehensive sequence analysis of 24,783 barley full-length cDNAs derived from 12 clone libraries.</title>
        <authorList>
            <person name="Matsumoto T."/>
            <person name="Tanaka T."/>
            <person name="Sakai H."/>
            <person name="Amano N."/>
            <person name="Kanamori H."/>
            <person name="Kurita K."/>
            <person name="Kikuta A."/>
            <person name="Kamiya K."/>
            <person name="Yamamoto M."/>
            <person name="Ikawa H."/>
            <person name="Fujii N."/>
            <person name="Hori K."/>
            <person name="Itoh T."/>
            <person name="Sato K."/>
        </authorList>
    </citation>
    <scope>NUCLEOTIDE SEQUENCE</scope>
    <source>
        <tissue evidence="2">Shoot and root</tissue>
    </source>
</reference>
<organism evidence="2">
    <name type="scientific">Hordeum vulgare subsp. vulgare</name>
    <name type="common">Domesticated barley</name>
    <dbReference type="NCBI Taxonomy" id="112509"/>
    <lineage>
        <taxon>Eukaryota</taxon>
        <taxon>Viridiplantae</taxon>
        <taxon>Streptophyta</taxon>
        <taxon>Embryophyta</taxon>
        <taxon>Tracheophyta</taxon>
        <taxon>Spermatophyta</taxon>
        <taxon>Magnoliopsida</taxon>
        <taxon>Liliopsida</taxon>
        <taxon>Poales</taxon>
        <taxon>Poaceae</taxon>
        <taxon>BOP clade</taxon>
        <taxon>Pooideae</taxon>
        <taxon>Triticodae</taxon>
        <taxon>Triticeae</taxon>
        <taxon>Hordeinae</taxon>
        <taxon>Hordeum</taxon>
    </lineage>
</organism>
<accession>F2DQ29</accession>
<evidence type="ECO:0000256" key="1">
    <source>
        <dbReference type="SAM" id="MobiDB-lite"/>
    </source>
</evidence>
<evidence type="ECO:0000313" key="2">
    <source>
        <dbReference type="EMBL" id="BAJ97200.1"/>
    </source>
</evidence>
<dbReference type="EMBL" id="AK365997">
    <property type="protein sequence ID" value="BAJ97200.1"/>
    <property type="molecule type" value="mRNA"/>
</dbReference>
<sequence>TSTGRSHTVHHETNPAHSDHHPPSTDGSTLVHDEPVARRAGRGMDGVHGAAAAATACRAGPGRERAELPAGAGLAVAVRELLHRQLLVAVRRVLRPDEGHVPVAGALPLRCRGRRALPARVRRRAGAPQRLQPAPQRLLRCDRDLELRSGGRRNGAVGGGDTY</sequence>
<feature type="non-terminal residue" evidence="2">
    <location>
        <position position="1"/>
    </location>
</feature>